<dbReference type="EMBL" id="JBJUIK010000004">
    <property type="protein sequence ID" value="KAL3529382.1"/>
    <property type="molecule type" value="Genomic_DNA"/>
</dbReference>
<dbReference type="AlphaFoldDB" id="A0ABD3AFX8"/>
<sequence length="191" mass="21768">MSLNTSWIAVDQQNNDLRGYKLVEITEQYDNHNEAGSSEGNSSSEEEELHEATSPRAEQESREPLEQFSSDKDDFQYFKGSHCLKLRPRHYSIKKQELASKNPLPLPFKSDSKEAYGFSGMIRISSYNDDSIEAVKDVLNNFSLRSSLNVSAQKSHIFFSANTPEERKYQISELLSIPRTNDLGKYVGFLT</sequence>
<evidence type="ECO:0000256" key="1">
    <source>
        <dbReference type="SAM" id="MobiDB-lite"/>
    </source>
</evidence>
<dbReference type="Proteomes" id="UP001630127">
    <property type="component" value="Unassembled WGS sequence"/>
</dbReference>
<comment type="caution">
    <text evidence="2">The sequence shown here is derived from an EMBL/GenBank/DDBJ whole genome shotgun (WGS) entry which is preliminary data.</text>
</comment>
<name>A0ABD3AFX8_9GENT</name>
<proteinExistence type="predicted"/>
<protein>
    <submittedName>
        <fullName evidence="2">Uncharacterized protein</fullName>
    </submittedName>
</protein>
<evidence type="ECO:0000313" key="2">
    <source>
        <dbReference type="EMBL" id="KAL3529382.1"/>
    </source>
</evidence>
<reference evidence="2 3" key="1">
    <citation type="submission" date="2024-11" db="EMBL/GenBank/DDBJ databases">
        <title>A near-complete genome assembly of Cinchona calisaya.</title>
        <authorList>
            <person name="Lian D.C."/>
            <person name="Zhao X.W."/>
            <person name="Wei L."/>
        </authorList>
    </citation>
    <scope>NUCLEOTIDE SEQUENCE [LARGE SCALE GENOMIC DNA]</scope>
    <source>
        <tissue evidence="2">Nenye</tissue>
    </source>
</reference>
<organism evidence="2 3">
    <name type="scientific">Cinchona calisaya</name>
    <dbReference type="NCBI Taxonomy" id="153742"/>
    <lineage>
        <taxon>Eukaryota</taxon>
        <taxon>Viridiplantae</taxon>
        <taxon>Streptophyta</taxon>
        <taxon>Embryophyta</taxon>
        <taxon>Tracheophyta</taxon>
        <taxon>Spermatophyta</taxon>
        <taxon>Magnoliopsida</taxon>
        <taxon>eudicotyledons</taxon>
        <taxon>Gunneridae</taxon>
        <taxon>Pentapetalae</taxon>
        <taxon>asterids</taxon>
        <taxon>lamiids</taxon>
        <taxon>Gentianales</taxon>
        <taxon>Rubiaceae</taxon>
        <taxon>Cinchonoideae</taxon>
        <taxon>Cinchoneae</taxon>
        <taxon>Cinchona</taxon>
    </lineage>
</organism>
<feature type="compositionally biased region" description="Basic and acidic residues" evidence="1">
    <location>
        <begin position="50"/>
        <end position="69"/>
    </location>
</feature>
<feature type="region of interest" description="Disordered" evidence="1">
    <location>
        <begin position="28"/>
        <end position="69"/>
    </location>
</feature>
<feature type="compositionally biased region" description="Low complexity" evidence="1">
    <location>
        <begin position="34"/>
        <end position="43"/>
    </location>
</feature>
<accession>A0ABD3AFX8</accession>
<evidence type="ECO:0000313" key="3">
    <source>
        <dbReference type="Proteomes" id="UP001630127"/>
    </source>
</evidence>
<keyword evidence="3" id="KW-1185">Reference proteome</keyword>
<gene>
    <name evidence="2" type="ORF">ACH5RR_008704</name>
</gene>